<keyword evidence="2 4" id="KW-0863">Zinc-finger</keyword>
<keyword evidence="3" id="KW-0862">Zinc</keyword>
<organism evidence="6 7">
    <name type="scientific">Romanomermis culicivorax</name>
    <name type="common">Nematode worm</name>
    <dbReference type="NCBI Taxonomy" id="13658"/>
    <lineage>
        <taxon>Eukaryota</taxon>
        <taxon>Metazoa</taxon>
        <taxon>Ecdysozoa</taxon>
        <taxon>Nematoda</taxon>
        <taxon>Enoplea</taxon>
        <taxon>Dorylaimia</taxon>
        <taxon>Mermithida</taxon>
        <taxon>Mermithoidea</taxon>
        <taxon>Mermithidae</taxon>
        <taxon>Romanomermis</taxon>
    </lineage>
</organism>
<reference evidence="7" key="1">
    <citation type="submission" date="2022-11" db="UniProtKB">
        <authorList>
            <consortium name="WormBaseParasite"/>
        </authorList>
    </citation>
    <scope>IDENTIFICATION</scope>
</reference>
<evidence type="ECO:0000256" key="3">
    <source>
        <dbReference type="ARBA" id="ARBA00022833"/>
    </source>
</evidence>
<feature type="domain" description="MYND-type" evidence="5">
    <location>
        <begin position="24"/>
        <end position="62"/>
    </location>
</feature>
<name>A0A915HZ99_ROMCU</name>
<dbReference type="GO" id="GO:0008270">
    <property type="term" value="F:zinc ion binding"/>
    <property type="evidence" value="ECO:0007669"/>
    <property type="project" value="UniProtKB-KW"/>
</dbReference>
<evidence type="ECO:0000313" key="7">
    <source>
        <dbReference type="WBParaSite" id="nRc.2.0.1.t06591-RA"/>
    </source>
</evidence>
<evidence type="ECO:0000256" key="4">
    <source>
        <dbReference type="PROSITE-ProRule" id="PRU00134"/>
    </source>
</evidence>
<dbReference type="AlphaFoldDB" id="A0A915HZ99"/>
<dbReference type="Pfam" id="PF01753">
    <property type="entry name" value="zf-MYND"/>
    <property type="match status" value="1"/>
</dbReference>
<keyword evidence="1" id="KW-0479">Metal-binding</keyword>
<sequence length="216" mass="24660">MGSRSRDSFSTTPGDEAHGNVDHCTCCEIRDLPLHLCGNCRAVRYCSKQCQQLHWSKHKKFCKLINPTHFQPDIRKKIQWFEELAPEKKLECLVKCFKLRCKEEMEIVGKSSTATAFKSDEIPAKFLRFLQAAKGVRLLPEDFRRPNFLLARNEAISKYGICELLPGTNSHFSDDFGKNGLACDSVSNQENDETLKILYTIICGPIVTKEEQPNFI</sequence>
<evidence type="ECO:0000256" key="1">
    <source>
        <dbReference type="ARBA" id="ARBA00022723"/>
    </source>
</evidence>
<dbReference type="PROSITE" id="PS50865">
    <property type="entry name" value="ZF_MYND_2"/>
    <property type="match status" value="1"/>
</dbReference>
<dbReference type="SUPFAM" id="SSF144232">
    <property type="entry name" value="HIT/MYND zinc finger-like"/>
    <property type="match status" value="1"/>
</dbReference>
<dbReference type="Proteomes" id="UP000887565">
    <property type="component" value="Unplaced"/>
</dbReference>
<proteinExistence type="predicted"/>
<protein>
    <submittedName>
        <fullName evidence="7">MYND-type domain-containing protein</fullName>
    </submittedName>
</protein>
<dbReference type="InterPro" id="IPR002893">
    <property type="entry name" value="Znf_MYND"/>
</dbReference>
<evidence type="ECO:0000256" key="2">
    <source>
        <dbReference type="ARBA" id="ARBA00022771"/>
    </source>
</evidence>
<keyword evidence="6" id="KW-1185">Reference proteome</keyword>
<dbReference type="WBParaSite" id="nRc.2.0.1.t06591-RA">
    <property type="protein sequence ID" value="nRc.2.0.1.t06591-RA"/>
    <property type="gene ID" value="nRc.2.0.1.g06591"/>
</dbReference>
<accession>A0A915HZ99</accession>
<evidence type="ECO:0000313" key="6">
    <source>
        <dbReference type="Proteomes" id="UP000887565"/>
    </source>
</evidence>
<evidence type="ECO:0000259" key="5">
    <source>
        <dbReference type="PROSITE" id="PS50865"/>
    </source>
</evidence>
<dbReference type="Gene3D" id="6.10.140.2220">
    <property type="match status" value="1"/>
</dbReference>